<dbReference type="RefSeq" id="WP_153247293.1">
    <property type="nucleotide sequence ID" value="NZ_CP044205.1"/>
</dbReference>
<evidence type="ECO:0000256" key="3">
    <source>
        <dbReference type="ARBA" id="ARBA00022723"/>
    </source>
</evidence>
<dbReference type="FunCoup" id="A0A5Q0BBL0">
    <property type="interactions" value="93"/>
</dbReference>
<organism evidence="10 11">
    <name type="scientific">Candidatus Methylospira mobilis</name>
    <dbReference type="NCBI Taxonomy" id="1808979"/>
    <lineage>
        <taxon>Bacteria</taxon>
        <taxon>Pseudomonadati</taxon>
        <taxon>Pseudomonadota</taxon>
        <taxon>Gammaproteobacteria</taxon>
        <taxon>Methylococcales</taxon>
        <taxon>Methylococcaceae</taxon>
        <taxon>Candidatus Methylospira</taxon>
    </lineage>
</organism>
<dbReference type="OrthoDB" id="9788394at2"/>
<evidence type="ECO:0000313" key="10">
    <source>
        <dbReference type="EMBL" id="QFY41315.1"/>
    </source>
</evidence>
<feature type="binding site" evidence="8">
    <location>
        <position position="102"/>
    </location>
    <ligand>
        <name>Mg(2+)</name>
        <dbReference type="ChEBI" id="CHEBI:18420"/>
    </ligand>
</feature>
<comment type="function">
    <text evidence="8">Transfers a GMP moiety from GTP to Mo-molybdopterin (Mo-MPT) cofactor (Moco or molybdenum cofactor) to form Mo-molybdopterin guanine dinucleotide (Mo-MGD) cofactor.</text>
</comment>
<dbReference type="InterPro" id="IPR013482">
    <property type="entry name" value="Molybde_CF_guanTrfase"/>
</dbReference>
<dbReference type="PANTHER" id="PTHR19136">
    <property type="entry name" value="MOLYBDENUM COFACTOR GUANYLYLTRANSFERASE"/>
    <property type="match status" value="1"/>
</dbReference>
<feature type="binding site" evidence="8">
    <location>
        <begin position="13"/>
        <end position="15"/>
    </location>
    <ligand>
        <name>GTP</name>
        <dbReference type="ChEBI" id="CHEBI:37565"/>
    </ligand>
</feature>
<gene>
    <name evidence="8 10" type="primary">mobA</name>
    <name evidence="10" type="ORF">F6R98_00685</name>
</gene>
<dbReference type="Pfam" id="PF12804">
    <property type="entry name" value="NTP_transf_3"/>
    <property type="match status" value="1"/>
</dbReference>
<dbReference type="NCBIfam" id="TIGR02665">
    <property type="entry name" value="molyb_mobA"/>
    <property type="match status" value="1"/>
</dbReference>
<evidence type="ECO:0000256" key="8">
    <source>
        <dbReference type="HAMAP-Rule" id="MF_00316"/>
    </source>
</evidence>
<dbReference type="PANTHER" id="PTHR19136:SF81">
    <property type="entry name" value="MOLYBDENUM COFACTOR GUANYLYLTRANSFERASE"/>
    <property type="match status" value="1"/>
</dbReference>
<keyword evidence="10" id="KW-0548">Nucleotidyltransferase</keyword>
<dbReference type="GO" id="GO:0005525">
    <property type="term" value="F:GTP binding"/>
    <property type="evidence" value="ECO:0007669"/>
    <property type="project" value="UniProtKB-UniRule"/>
</dbReference>
<dbReference type="KEGG" id="mmob:F6R98_00685"/>
<keyword evidence="11" id="KW-1185">Reference proteome</keyword>
<keyword evidence="4 8" id="KW-0547">Nucleotide-binding</keyword>
<evidence type="ECO:0000256" key="4">
    <source>
        <dbReference type="ARBA" id="ARBA00022741"/>
    </source>
</evidence>
<feature type="binding site" evidence="8">
    <location>
        <position position="26"/>
    </location>
    <ligand>
        <name>GTP</name>
        <dbReference type="ChEBI" id="CHEBI:37565"/>
    </ligand>
</feature>
<evidence type="ECO:0000256" key="2">
    <source>
        <dbReference type="ARBA" id="ARBA00022679"/>
    </source>
</evidence>
<keyword evidence="1 8" id="KW-0963">Cytoplasm</keyword>
<evidence type="ECO:0000256" key="7">
    <source>
        <dbReference type="ARBA" id="ARBA00023150"/>
    </source>
</evidence>
<proteinExistence type="inferred from homology"/>
<dbReference type="GO" id="GO:0061603">
    <property type="term" value="F:molybdenum cofactor guanylyltransferase activity"/>
    <property type="evidence" value="ECO:0007669"/>
    <property type="project" value="UniProtKB-EC"/>
</dbReference>
<evidence type="ECO:0000259" key="9">
    <source>
        <dbReference type="Pfam" id="PF12804"/>
    </source>
</evidence>
<dbReference type="HAMAP" id="MF_00316">
    <property type="entry name" value="MobA"/>
    <property type="match status" value="1"/>
</dbReference>
<protein>
    <recommendedName>
        <fullName evidence="8">Molybdenum cofactor guanylyltransferase</fullName>
        <shortName evidence="8">MoCo guanylyltransferase</shortName>
        <ecNumber evidence="8">2.7.7.77</ecNumber>
    </recommendedName>
    <alternativeName>
        <fullName evidence="8">GTP:molybdopterin guanylyltransferase</fullName>
    </alternativeName>
    <alternativeName>
        <fullName evidence="8">Mo-MPT guanylyltransferase</fullName>
    </alternativeName>
    <alternativeName>
        <fullName evidence="8">Molybdopterin guanylyltransferase</fullName>
    </alternativeName>
    <alternativeName>
        <fullName evidence="8">Molybdopterin-guanine dinucleotide synthase</fullName>
        <shortName evidence="8">MGD synthase</shortName>
    </alternativeName>
</protein>
<dbReference type="SUPFAM" id="SSF53448">
    <property type="entry name" value="Nucleotide-diphospho-sugar transferases"/>
    <property type="match status" value="1"/>
</dbReference>
<name>A0A5Q0BBL0_9GAMM</name>
<feature type="domain" description="MobA-like NTP transferase" evidence="9">
    <location>
        <begin position="10"/>
        <end position="161"/>
    </location>
</feature>
<dbReference type="EC" id="2.7.7.77" evidence="8"/>
<evidence type="ECO:0000256" key="5">
    <source>
        <dbReference type="ARBA" id="ARBA00022842"/>
    </source>
</evidence>
<dbReference type="GO" id="GO:0046872">
    <property type="term" value="F:metal ion binding"/>
    <property type="evidence" value="ECO:0007669"/>
    <property type="project" value="UniProtKB-KW"/>
</dbReference>
<dbReference type="GO" id="GO:1902758">
    <property type="term" value="P:bis(molybdopterin guanine dinucleotide)molybdenum biosynthetic process"/>
    <property type="evidence" value="ECO:0007669"/>
    <property type="project" value="TreeGrafter"/>
</dbReference>
<comment type="similarity">
    <text evidence="8">Belongs to the MobA family.</text>
</comment>
<dbReference type="InParanoid" id="A0A5Q0BBL0"/>
<dbReference type="Proteomes" id="UP000325755">
    <property type="component" value="Chromosome"/>
</dbReference>
<dbReference type="InterPro" id="IPR029044">
    <property type="entry name" value="Nucleotide-diphossugar_trans"/>
</dbReference>
<accession>A0A5Q0BBL0</accession>
<dbReference type="InterPro" id="IPR025877">
    <property type="entry name" value="MobA-like_NTP_Trfase"/>
</dbReference>
<feature type="binding site" evidence="8">
    <location>
        <position position="72"/>
    </location>
    <ligand>
        <name>GTP</name>
        <dbReference type="ChEBI" id="CHEBI:37565"/>
    </ligand>
</feature>
<keyword evidence="3 8" id="KW-0479">Metal-binding</keyword>
<dbReference type="AlphaFoldDB" id="A0A5Q0BBL0"/>
<reference evidence="10 11" key="1">
    <citation type="submission" date="2019-09" db="EMBL/GenBank/DDBJ databases">
        <title>Ecophysiology of the spiral-shaped methanotroph Methylospira mobilis as revealed by the complete genome sequence.</title>
        <authorList>
            <person name="Oshkin I.Y."/>
            <person name="Dedysh S.N."/>
            <person name="Miroshnikov K."/>
            <person name="Danilova O.V."/>
            <person name="Hakobyan A."/>
            <person name="Liesack W."/>
        </authorList>
    </citation>
    <scope>NUCLEOTIDE SEQUENCE [LARGE SCALE GENOMIC DNA]</scope>
    <source>
        <strain evidence="10 11">Shm1</strain>
    </source>
</reference>
<keyword evidence="7 8" id="KW-0501">Molybdenum cofactor biosynthesis</keyword>
<dbReference type="GO" id="GO:0005737">
    <property type="term" value="C:cytoplasm"/>
    <property type="evidence" value="ECO:0007669"/>
    <property type="project" value="UniProtKB-SubCell"/>
</dbReference>
<evidence type="ECO:0000313" key="11">
    <source>
        <dbReference type="Proteomes" id="UP000325755"/>
    </source>
</evidence>
<evidence type="ECO:0000256" key="6">
    <source>
        <dbReference type="ARBA" id="ARBA00023134"/>
    </source>
</evidence>
<feature type="binding site" evidence="8">
    <location>
        <position position="102"/>
    </location>
    <ligand>
        <name>GTP</name>
        <dbReference type="ChEBI" id="CHEBI:37565"/>
    </ligand>
</feature>
<comment type="catalytic activity">
    <reaction evidence="8">
        <text>Mo-molybdopterin + GTP + H(+) = Mo-molybdopterin guanine dinucleotide + diphosphate</text>
        <dbReference type="Rhea" id="RHEA:34243"/>
        <dbReference type="ChEBI" id="CHEBI:15378"/>
        <dbReference type="ChEBI" id="CHEBI:33019"/>
        <dbReference type="ChEBI" id="CHEBI:37565"/>
        <dbReference type="ChEBI" id="CHEBI:71302"/>
        <dbReference type="ChEBI" id="CHEBI:71310"/>
        <dbReference type="EC" id="2.7.7.77"/>
    </reaction>
</comment>
<comment type="cofactor">
    <cofactor evidence="8">
        <name>Mg(2+)</name>
        <dbReference type="ChEBI" id="CHEBI:18420"/>
    </cofactor>
</comment>
<keyword evidence="6 8" id="KW-0342">GTP-binding</keyword>
<keyword evidence="2 8" id="KW-0808">Transferase</keyword>
<sequence>MPDPRHEITGIILAGGMARRMGGIDKGLLLYRGQPLASHALKTMETITGSICISANRNQARYAVFGYPVVSDTVTGYAGPLAGLLAGMKSSDTPYVLSIPCDCPFISAEVLTRLRDAAADAEIVTLHDGSRTHPVFMRVNRNLADSLENYLAQGQHKVIAWIERHRYQMVDCSDLASCLRNINTPQDLAAVNRDAD</sequence>
<evidence type="ECO:0000256" key="1">
    <source>
        <dbReference type="ARBA" id="ARBA00022490"/>
    </source>
</evidence>
<keyword evidence="5 8" id="KW-0460">Magnesium</keyword>
<dbReference type="EMBL" id="CP044205">
    <property type="protein sequence ID" value="QFY41315.1"/>
    <property type="molecule type" value="Genomic_DNA"/>
</dbReference>
<comment type="caution">
    <text evidence="8">Lacks conserved residue(s) required for the propagation of feature annotation.</text>
</comment>
<comment type="subunit">
    <text evidence="8">Monomer.</text>
</comment>
<dbReference type="CDD" id="cd02503">
    <property type="entry name" value="MobA"/>
    <property type="match status" value="1"/>
</dbReference>
<comment type="domain">
    <text evidence="8">The N-terminal domain determines nucleotide recognition and specific binding, while the C-terminal domain determines the specific binding to the target protein.</text>
</comment>
<dbReference type="Gene3D" id="3.90.550.10">
    <property type="entry name" value="Spore Coat Polysaccharide Biosynthesis Protein SpsA, Chain A"/>
    <property type="match status" value="1"/>
</dbReference>
<comment type="subcellular location">
    <subcellularLocation>
        <location evidence="8">Cytoplasm</location>
    </subcellularLocation>
</comment>